<organism evidence="1 2">
    <name type="scientific">Panagrolaimus sp. JU765</name>
    <dbReference type="NCBI Taxonomy" id="591449"/>
    <lineage>
        <taxon>Eukaryota</taxon>
        <taxon>Metazoa</taxon>
        <taxon>Ecdysozoa</taxon>
        <taxon>Nematoda</taxon>
        <taxon>Chromadorea</taxon>
        <taxon>Rhabditida</taxon>
        <taxon>Tylenchina</taxon>
        <taxon>Panagrolaimomorpha</taxon>
        <taxon>Panagrolaimoidea</taxon>
        <taxon>Panagrolaimidae</taxon>
        <taxon>Panagrolaimus</taxon>
    </lineage>
</organism>
<evidence type="ECO:0000313" key="1">
    <source>
        <dbReference type="Proteomes" id="UP000887576"/>
    </source>
</evidence>
<reference evidence="2" key="1">
    <citation type="submission" date="2022-11" db="UniProtKB">
        <authorList>
            <consortium name="WormBaseParasite"/>
        </authorList>
    </citation>
    <scope>IDENTIFICATION</scope>
</reference>
<evidence type="ECO:0000313" key="2">
    <source>
        <dbReference type="WBParaSite" id="JU765_v2.g10862.t1"/>
    </source>
</evidence>
<name>A0AC34PXJ9_9BILA</name>
<dbReference type="WBParaSite" id="JU765_v2.g10862.t1">
    <property type="protein sequence ID" value="JU765_v2.g10862.t1"/>
    <property type="gene ID" value="JU765_v2.g10862"/>
</dbReference>
<accession>A0AC34PXJ9</accession>
<proteinExistence type="predicted"/>
<sequence length="106" mass="12698">KYKLLILKKEFKGALQILRGLLVKEPDFLIFQEDFEKVEKMMKEQLEQEKLVYKRMLGALGKPNVRAKLPIVQPQRNFKRFLLPVFVVILAVGFYYFGKYWNFKLI</sequence>
<dbReference type="Proteomes" id="UP000887576">
    <property type="component" value="Unplaced"/>
</dbReference>
<protein>
    <submittedName>
        <fullName evidence="2">Uncharacterized protein</fullName>
    </submittedName>
</protein>